<dbReference type="AlphaFoldDB" id="A0A7T6ARL5"/>
<dbReference type="InterPro" id="IPR024654">
    <property type="entry name" value="Calcineurin-like_PHP_lpxH"/>
</dbReference>
<evidence type="ECO:0000256" key="2">
    <source>
        <dbReference type="RuleBase" id="RU362039"/>
    </source>
</evidence>
<dbReference type="Proteomes" id="UP000596092">
    <property type="component" value="Chromosome"/>
</dbReference>
<comment type="cofactor">
    <cofactor evidence="2">
        <name>a divalent metal cation</name>
        <dbReference type="ChEBI" id="CHEBI:60240"/>
    </cofactor>
</comment>
<dbReference type="Pfam" id="PF12850">
    <property type="entry name" value="Metallophos_2"/>
    <property type="match status" value="1"/>
</dbReference>
<keyword evidence="5" id="KW-1185">Reference proteome</keyword>
<dbReference type="InterPro" id="IPR029052">
    <property type="entry name" value="Metallo-depent_PP-like"/>
</dbReference>
<keyword evidence="2" id="KW-0479">Metal-binding</keyword>
<name>A0A7T6ARL5_9BACT</name>
<accession>A0A7T6ARL5</accession>
<comment type="similarity">
    <text evidence="1 2">Belongs to the metallophosphoesterase superfamily. YfcE family.</text>
</comment>
<dbReference type="GO" id="GO:0016791">
    <property type="term" value="F:phosphatase activity"/>
    <property type="evidence" value="ECO:0007669"/>
    <property type="project" value="TreeGrafter"/>
</dbReference>
<dbReference type="Gene3D" id="3.60.21.10">
    <property type="match status" value="1"/>
</dbReference>
<dbReference type="KEGG" id="dog:HP555_08935"/>
<evidence type="ECO:0000256" key="1">
    <source>
        <dbReference type="ARBA" id="ARBA00008950"/>
    </source>
</evidence>
<dbReference type="PIRSF" id="PIRSF000883">
    <property type="entry name" value="Pesterase_MJ0912"/>
    <property type="match status" value="1"/>
</dbReference>
<dbReference type="PANTHER" id="PTHR42850:SF2">
    <property type="entry name" value="BLL5683 PROTEIN"/>
    <property type="match status" value="1"/>
</dbReference>
<dbReference type="SUPFAM" id="SSF56300">
    <property type="entry name" value="Metallo-dependent phosphatases"/>
    <property type="match status" value="1"/>
</dbReference>
<dbReference type="EMBL" id="CP054140">
    <property type="protein sequence ID" value="QQG66998.1"/>
    <property type="molecule type" value="Genomic_DNA"/>
</dbReference>
<evidence type="ECO:0000313" key="5">
    <source>
        <dbReference type="Proteomes" id="UP000596092"/>
    </source>
</evidence>
<dbReference type="PANTHER" id="PTHR42850">
    <property type="entry name" value="METALLOPHOSPHOESTERASE"/>
    <property type="match status" value="1"/>
</dbReference>
<proteinExistence type="inferred from homology"/>
<dbReference type="InterPro" id="IPR011152">
    <property type="entry name" value="Pesterase_MJ0912"/>
</dbReference>
<evidence type="ECO:0000313" key="4">
    <source>
        <dbReference type="EMBL" id="QQG66998.1"/>
    </source>
</evidence>
<dbReference type="GO" id="GO:0046872">
    <property type="term" value="F:metal ion binding"/>
    <property type="evidence" value="ECO:0007669"/>
    <property type="project" value="UniProtKB-KW"/>
</dbReference>
<sequence length="238" mass="26127">MNILLISDIHGNFPALEAVARAVAGIDCTHILNCGDSLVYAPFPNETMGWLRTHQVLSIRGNTDDRVIRLLQGRTFKKPAKPEKRIMYTSSAAALTPENAADLLSLKKQRIVRLGDTLLGLFHGSPADHEEFLTAATPDERFEQLAGETACKIVVIGHSHTPFHRIAGGVHFINPGSVGRMFDGCPDASFALLSISKNRIDVQHHRAAYAVEAVVTALQRHRLPAVYAEMFRTGTKQN</sequence>
<dbReference type="EC" id="3.1.4.-" evidence="2"/>
<organism evidence="4 5">
    <name type="scientific">Desulfobulbus oligotrophicus</name>
    <dbReference type="NCBI Taxonomy" id="1909699"/>
    <lineage>
        <taxon>Bacteria</taxon>
        <taxon>Pseudomonadati</taxon>
        <taxon>Thermodesulfobacteriota</taxon>
        <taxon>Desulfobulbia</taxon>
        <taxon>Desulfobulbales</taxon>
        <taxon>Desulfobulbaceae</taxon>
        <taxon>Desulfobulbus</taxon>
    </lineage>
</organism>
<dbReference type="GO" id="GO:0005737">
    <property type="term" value="C:cytoplasm"/>
    <property type="evidence" value="ECO:0007669"/>
    <property type="project" value="TreeGrafter"/>
</dbReference>
<reference evidence="4 5" key="1">
    <citation type="submission" date="2020-05" db="EMBL/GenBank/DDBJ databases">
        <title>Complete genome of Desulfobulbus oligotrophicus.</title>
        <authorList>
            <person name="Podar M."/>
        </authorList>
    </citation>
    <scope>NUCLEOTIDE SEQUENCE [LARGE SCALE GENOMIC DNA]</scope>
    <source>
        <strain evidence="4 5">Prop6</strain>
    </source>
</reference>
<dbReference type="InterPro" id="IPR050126">
    <property type="entry name" value="Ap4A_hydrolase"/>
</dbReference>
<gene>
    <name evidence="4" type="ORF">HP555_08935</name>
</gene>
<dbReference type="InterPro" id="IPR000979">
    <property type="entry name" value="Phosphodiesterase_MJ0936/Vps29"/>
</dbReference>
<feature type="domain" description="Calcineurin-like phosphoesterase" evidence="3">
    <location>
        <begin position="1"/>
        <end position="197"/>
    </location>
</feature>
<protein>
    <recommendedName>
        <fullName evidence="2">Phosphoesterase</fullName>
        <ecNumber evidence="2">3.1.4.-</ecNumber>
    </recommendedName>
</protein>
<evidence type="ECO:0000259" key="3">
    <source>
        <dbReference type="Pfam" id="PF12850"/>
    </source>
</evidence>
<dbReference type="NCBIfam" id="TIGR00040">
    <property type="entry name" value="yfcE"/>
    <property type="match status" value="1"/>
</dbReference>